<dbReference type="InterPro" id="IPR010982">
    <property type="entry name" value="Lambda_DNA-bd_dom_sf"/>
</dbReference>
<dbReference type="InterPro" id="IPR039418">
    <property type="entry name" value="LexA-like"/>
</dbReference>
<dbReference type="Pfam" id="PF00717">
    <property type="entry name" value="Peptidase_S24"/>
    <property type="match status" value="1"/>
</dbReference>
<dbReference type="PROSITE" id="PS50943">
    <property type="entry name" value="HTH_CROC1"/>
    <property type="match status" value="1"/>
</dbReference>
<organism evidence="2 3">
    <name type="scientific">Peptostreptococcus canis</name>
    <dbReference type="NCBI Taxonomy" id="1159213"/>
    <lineage>
        <taxon>Bacteria</taxon>
        <taxon>Bacillati</taxon>
        <taxon>Bacillota</taxon>
        <taxon>Clostridia</taxon>
        <taxon>Peptostreptococcales</taxon>
        <taxon>Peptostreptococcaceae</taxon>
        <taxon>Peptostreptococcus</taxon>
    </lineage>
</organism>
<evidence type="ECO:0000313" key="2">
    <source>
        <dbReference type="EMBL" id="MBC2575160.1"/>
    </source>
</evidence>
<dbReference type="SMART" id="SM00530">
    <property type="entry name" value="HTH_XRE"/>
    <property type="match status" value="1"/>
</dbReference>
<reference evidence="2 3" key="1">
    <citation type="submission" date="2020-05" db="EMBL/GenBank/DDBJ databases">
        <title>Draft genome of xy-202 and genomic insight in genome of the genus Peptostreptococcus.</title>
        <authorList>
            <person name="Zhang Z."/>
        </authorList>
    </citation>
    <scope>NUCLEOTIDE SEQUENCE [LARGE SCALE GENOMIC DNA]</scope>
    <source>
        <strain evidence="2 3">DSM 27025</strain>
    </source>
</reference>
<dbReference type="Gene3D" id="2.10.109.10">
    <property type="entry name" value="Umud Fragment, subunit A"/>
    <property type="match status" value="1"/>
</dbReference>
<dbReference type="RefSeq" id="WP_185623203.1">
    <property type="nucleotide sequence ID" value="NZ_JABGBW010000001.1"/>
</dbReference>
<dbReference type="InterPro" id="IPR015927">
    <property type="entry name" value="Peptidase_S24_S26A/B/C"/>
</dbReference>
<dbReference type="Pfam" id="PF01381">
    <property type="entry name" value="HTH_3"/>
    <property type="match status" value="1"/>
</dbReference>
<dbReference type="CDD" id="cd00093">
    <property type="entry name" value="HTH_XRE"/>
    <property type="match status" value="1"/>
</dbReference>
<accession>A0ABR6TIB7</accession>
<sequence length="195" mass="22772">MNIIRYFRKKNGYSQKYLSESLDVSRTTITRFENMSDEEILSKISLEQFNQLCEVLNMEPEFINYKCSSVKPMNIYNLKNRKKVTSNENIENYILIDKNLIDADYTVKIESKDNILYNIFPNYFVLIKACSKIIDGKLFVIKIPNSEPILRRCYVDKFNENKIIIIAGNKNIPPIDINREEISVMGIVVGVFFNA</sequence>
<dbReference type="Gene3D" id="1.10.260.40">
    <property type="entry name" value="lambda repressor-like DNA-binding domains"/>
    <property type="match status" value="1"/>
</dbReference>
<name>A0ABR6TIB7_9FIRM</name>
<dbReference type="Proteomes" id="UP000713904">
    <property type="component" value="Unassembled WGS sequence"/>
</dbReference>
<dbReference type="CDD" id="cd06529">
    <property type="entry name" value="S24_LexA-like"/>
    <property type="match status" value="1"/>
</dbReference>
<dbReference type="EMBL" id="JABGBW010000001">
    <property type="protein sequence ID" value="MBC2575160.1"/>
    <property type="molecule type" value="Genomic_DNA"/>
</dbReference>
<dbReference type="SUPFAM" id="SSF51306">
    <property type="entry name" value="LexA/Signal peptidase"/>
    <property type="match status" value="1"/>
</dbReference>
<dbReference type="InterPro" id="IPR001387">
    <property type="entry name" value="Cro/C1-type_HTH"/>
</dbReference>
<keyword evidence="3" id="KW-1185">Reference proteome</keyword>
<dbReference type="SUPFAM" id="SSF47413">
    <property type="entry name" value="lambda repressor-like DNA-binding domains"/>
    <property type="match status" value="1"/>
</dbReference>
<evidence type="ECO:0000259" key="1">
    <source>
        <dbReference type="PROSITE" id="PS50943"/>
    </source>
</evidence>
<protein>
    <submittedName>
        <fullName evidence="2">Helix-turn-helix domain-containing protein</fullName>
    </submittedName>
</protein>
<feature type="domain" description="HTH cro/C1-type" evidence="1">
    <location>
        <begin position="4"/>
        <end position="63"/>
    </location>
</feature>
<dbReference type="InterPro" id="IPR036286">
    <property type="entry name" value="LexA/Signal_pep-like_sf"/>
</dbReference>
<proteinExistence type="predicted"/>
<evidence type="ECO:0000313" key="3">
    <source>
        <dbReference type="Proteomes" id="UP000713904"/>
    </source>
</evidence>
<comment type="caution">
    <text evidence="2">The sequence shown here is derived from an EMBL/GenBank/DDBJ whole genome shotgun (WGS) entry which is preliminary data.</text>
</comment>
<gene>
    <name evidence="2" type="ORF">HLB29_00480</name>
</gene>